<evidence type="ECO:0000313" key="2">
    <source>
        <dbReference type="EMBL" id="ATE52767.1"/>
    </source>
</evidence>
<evidence type="ECO:0000313" key="3">
    <source>
        <dbReference type="Proteomes" id="UP000218505"/>
    </source>
</evidence>
<reference evidence="2" key="1">
    <citation type="submission" date="2017-09" db="EMBL/GenBank/DDBJ databases">
        <title>Complete Genome Sequence of ansamitocin-producing Bacterium Actinosynnema pretiosum X47.</title>
        <authorList>
            <person name="Cao G."/>
            <person name="Zong G."/>
            <person name="Zhong C."/>
            <person name="Fu J."/>
        </authorList>
    </citation>
    <scope>NUCLEOTIDE SEQUENCE [LARGE SCALE GENOMIC DNA]</scope>
    <source>
        <strain evidence="2">X47</strain>
    </source>
</reference>
<dbReference type="EMBL" id="CP023445">
    <property type="protein sequence ID" value="ATE52767.1"/>
    <property type="molecule type" value="Genomic_DNA"/>
</dbReference>
<proteinExistence type="predicted"/>
<keyword evidence="1" id="KW-0472">Membrane</keyword>
<sequence>MEITGIISALLIGVVVGGLGRLVVPGKQRMSLLTTVLVGIGAALLGTVGATVLGVADTAGVDWIELALQVGLAGAGVTFLSDRSRTHQYH</sequence>
<feature type="transmembrane region" description="Helical" evidence="1">
    <location>
        <begin position="6"/>
        <end position="24"/>
    </location>
</feature>
<feature type="transmembrane region" description="Helical" evidence="1">
    <location>
        <begin position="36"/>
        <end position="56"/>
    </location>
</feature>
<name>A0A290Z181_9PSEU</name>
<keyword evidence="1" id="KW-0812">Transmembrane</keyword>
<keyword evidence="1" id="KW-1133">Transmembrane helix</keyword>
<protein>
    <submittedName>
        <fullName evidence="2">GlsB/YeaQ/YmgE family stress response membrane protein</fullName>
    </submittedName>
</protein>
<keyword evidence="3" id="KW-1185">Reference proteome</keyword>
<gene>
    <name evidence="2" type="ORF">CNX65_05270</name>
</gene>
<dbReference type="RefSeq" id="WP_096491755.1">
    <property type="nucleotide sequence ID" value="NZ_CP023445.1"/>
</dbReference>
<dbReference type="KEGG" id="apre:CNX65_05270"/>
<dbReference type="AlphaFoldDB" id="A0A290Z181"/>
<dbReference type="Proteomes" id="UP000218505">
    <property type="component" value="Chromosome"/>
</dbReference>
<evidence type="ECO:0000256" key="1">
    <source>
        <dbReference type="SAM" id="Phobius"/>
    </source>
</evidence>
<organism evidence="2 3">
    <name type="scientific">Actinosynnema pretiosum</name>
    <dbReference type="NCBI Taxonomy" id="42197"/>
    <lineage>
        <taxon>Bacteria</taxon>
        <taxon>Bacillati</taxon>
        <taxon>Actinomycetota</taxon>
        <taxon>Actinomycetes</taxon>
        <taxon>Pseudonocardiales</taxon>
        <taxon>Pseudonocardiaceae</taxon>
        <taxon>Actinosynnema</taxon>
    </lineage>
</organism>
<accession>A0A290Z181</accession>
<feature type="transmembrane region" description="Helical" evidence="1">
    <location>
        <begin position="62"/>
        <end position="80"/>
    </location>
</feature>